<dbReference type="GO" id="GO:0006865">
    <property type="term" value="P:amino acid transport"/>
    <property type="evidence" value="ECO:0007669"/>
    <property type="project" value="UniProtKB-KW"/>
</dbReference>
<dbReference type="PANTHER" id="PTHR30614:SF41">
    <property type="entry name" value="INNER MEMBRANE AMINO-ACID ABC TRANSPORTER PERMEASE PROTEIN YHDY"/>
    <property type="match status" value="1"/>
</dbReference>
<evidence type="ECO:0000256" key="6">
    <source>
        <dbReference type="ARBA" id="ARBA00022970"/>
    </source>
</evidence>
<evidence type="ECO:0000256" key="3">
    <source>
        <dbReference type="ARBA" id="ARBA00022448"/>
    </source>
</evidence>
<evidence type="ECO:0000259" key="10">
    <source>
        <dbReference type="PROSITE" id="PS50928"/>
    </source>
</evidence>
<dbReference type="InterPro" id="IPR010065">
    <property type="entry name" value="AA_ABC_transptr_permease_3TM"/>
</dbReference>
<dbReference type="InterPro" id="IPR043429">
    <property type="entry name" value="ArtM/GltK/GlnP/TcyL/YhdX-like"/>
</dbReference>
<organism evidence="11 12">
    <name type="scientific">Moritella yayanosii</name>
    <dbReference type="NCBI Taxonomy" id="69539"/>
    <lineage>
        <taxon>Bacteria</taxon>
        <taxon>Pseudomonadati</taxon>
        <taxon>Pseudomonadota</taxon>
        <taxon>Gammaproteobacteria</taxon>
        <taxon>Alteromonadales</taxon>
        <taxon>Moritellaceae</taxon>
        <taxon>Moritella</taxon>
    </lineage>
</organism>
<feature type="transmembrane region" description="Helical" evidence="9">
    <location>
        <begin position="302"/>
        <end position="321"/>
    </location>
</feature>
<feature type="transmembrane region" description="Helical" evidence="9">
    <location>
        <begin position="269"/>
        <end position="290"/>
    </location>
</feature>
<keyword evidence="7 9" id="KW-1133">Transmembrane helix</keyword>
<dbReference type="NCBIfam" id="TIGR01726">
    <property type="entry name" value="HEQRo_perm_3TM"/>
    <property type="match status" value="1"/>
</dbReference>
<evidence type="ECO:0000256" key="7">
    <source>
        <dbReference type="ARBA" id="ARBA00022989"/>
    </source>
</evidence>
<dbReference type="Proteomes" id="UP000250163">
    <property type="component" value="Chromosome MORIYA"/>
</dbReference>
<dbReference type="KEGG" id="mya:MORIYA_1488"/>
<feature type="transmembrane region" description="Helical" evidence="9">
    <location>
        <begin position="232"/>
        <end position="257"/>
    </location>
</feature>
<keyword evidence="12" id="KW-1185">Reference proteome</keyword>
<dbReference type="Gene3D" id="1.10.3720.10">
    <property type="entry name" value="MetI-like"/>
    <property type="match status" value="1"/>
</dbReference>
<evidence type="ECO:0000256" key="9">
    <source>
        <dbReference type="RuleBase" id="RU363032"/>
    </source>
</evidence>
<comment type="similarity">
    <text evidence="2">Belongs to the binding-protein-dependent transport system permease family. HisMQ subfamily.</text>
</comment>
<keyword evidence="4" id="KW-1003">Cell membrane</keyword>
<evidence type="ECO:0000313" key="11">
    <source>
        <dbReference type="EMBL" id="SQD77966.1"/>
    </source>
</evidence>
<dbReference type="AlphaFoldDB" id="A0A330LP33"/>
<keyword evidence="8 9" id="KW-0472">Membrane</keyword>
<evidence type="ECO:0000313" key="12">
    <source>
        <dbReference type="Proteomes" id="UP000250163"/>
    </source>
</evidence>
<dbReference type="SUPFAM" id="SSF161098">
    <property type="entry name" value="MetI-like"/>
    <property type="match status" value="1"/>
</dbReference>
<dbReference type="Pfam" id="PF00528">
    <property type="entry name" value="BPD_transp_1"/>
    <property type="match status" value="1"/>
</dbReference>
<dbReference type="RefSeq" id="WP_112713853.1">
    <property type="nucleotide sequence ID" value="NZ_LS483250.1"/>
</dbReference>
<dbReference type="PANTHER" id="PTHR30614">
    <property type="entry name" value="MEMBRANE COMPONENT OF AMINO ACID ABC TRANSPORTER"/>
    <property type="match status" value="1"/>
</dbReference>
<dbReference type="EMBL" id="LS483250">
    <property type="protein sequence ID" value="SQD77966.1"/>
    <property type="molecule type" value="Genomic_DNA"/>
</dbReference>
<sequence length="450" mass="50512">MAMVKIKSTPPREAPLSERSLLGWMHKNLFSSVFNSILTVVTIYVLYITLKELWVWGIVDAVWFADNRRQCFEISAEGACWAGVFDWLENIFYGRYPRDELWRINLGGLLLVLWIAPLWLPRVKAKVFIALSTLFLYPFLAGYLFAGGGKGIFMQVMISLSLVCLLGNTIHAAIGVMKGIGLPEFIIRLFNKESRSEKHKKRLLLGIFVACFAVIYFWQMSWQVEAVSWTQWGGLFLTLVVSGIGIACALPGGILLALGRRSKLPLIRILCLSFIELFRSVPLITVLFMATTMFPLFMPEGFVLNKLVQVIIAVCLFNACYMAETVRAGLQTIPKGQYEGAHSIGLGYWQTMGAVIMPQALKNMIPNIVGSYIGLLKDTTLVSIIGLFDVLGMLRSVSKDVVWLGMHKEPLVFGAILFFLICFAMSKYSRHLEQKLSTGHNNTTANKRNK</sequence>
<feature type="transmembrane region" description="Helical" evidence="9">
    <location>
        <begin position="369"/>
        <end position="391"/>
    </location>
</feature>
<feature type="transmembrane region" description="Helical" evidence="9">
    <location>
        <begin position="29"/>
        <end position="50"/>
    </location>
</feature>
<evidence type="ECO:0000256" key="4">
    <source>
        <dbReference type="ARBA" id="ARBA00022475"/>
    </source>
</evidence>
<feature type="transmembrane region" description="Helical" evidence="9">
    <location>
        <begin position="101"/>
        <end position="120"/>
    </location>
</feature>
<dbReference type="PROSITE" id="PS50928">
    <property type="entry name" value="ABC_TM1"/>
    <property type="match status" value="1"/>
</dbReference>
<feature type="transmembrane region" description="Helical" evidence="9">
    <location>
        <begin position="411"/>
        <end position="428"/>
    </location>
</feature>
<comment type="subcellular location">
    <subcellularLocation>
        <location evidence="1">Cell inner membrane</location>
        <topology evidence="1">Multi-pass membrane protein</topology>
    </subcellularLocation>
    <subcellularLocation>
        <location evidence="9">Cell membrane</location>
        <topology evidence="9">Multi-pass membrane protein</topology>
    </subcellularLocation>
</comment>
<evidence type="ECO:0000256" key="8">
    <source>
        <dbReference type="ARBA" id="ARBA00023136"/>
    </source>
</evidence>
<keyword evidence="3 9" id="KW-0813">Transport</keyword>
<gene>
    <name evidence="11" type="ORF">MORIYA_1488</name>
</gene>
<feature type="transmembrane region" description="Helical" evidence="9">
    <location>
        <begin position="152"/>
        <end position="182"/>
    </location>
</feature>
<reference evidence="12" key="1">
    <citation type="submission" date="2018-05" db="EMBL/GenBank/DDBJ databases">
        <authorList>
            <person name="Cea G.-C."/>
            <person name="William W."/>
        </authorList>
    </citation>
    <scope>NUCLEOTIDE SEQUENCE [LARGE SCALE GENOMIC DNA]</scope>
    <source>
        <strain evidence="12">DB21MT 5</strain>
    </source>
</reference>
<feature type="transmembrane region" description="Helical" evidence="9">
    <location>
        <begin position="203"/>
        <end position="220"/>
    </location>
</feature>
<feature type="transmembrane region" description="Helical" evidence="9">
    <location>
        <begin position="127"/>
        <end position="146"/>
    </location>
</feature>
<evidence type="ECO:0000256" key="2">
    <source>
        <dbReference type="ARBA" id="ARBA00010072"/>
    </source>
</evidence>
<dbReference type="GO" id="GO:0022857">
    <property type="term" value="F:transmembrane transporter activity"/>
    <property type="evidence" value="ECO:0007669"/>
    <property type="project" value="InterPro"/>
</dbReference>
<dbReference type="CDD" id="cd06261">
    <property type="entry name" value="TM_PBP2"/>
    <property type="match status" value="1"/>
</dbReference>
<dbReference type="InterPro" id="IPR000515">
    <property type="entry name" value="MetI-like"/>
</dbReference>
<keyword evidence="6" id="KW-0029">Amino-acid transport</keyword>
<feature type="domain" description="ABC transmembrane type-1" evidence="10">
    <location>
        <begin position="235"/>
        <end position="429"/>
    </location>
</feature>
<proteinExistence type="inferred from homology"/>
<accession>A0A330LP33</accession>
<evidence type="ECO:0000256" key="5">
    <source>
        <dbReference type="ARBA" id="ARBA00022692"/>
    </source>
</evidence>
<name>A0A330LP33_9GAMM</name>
<dbReference type="OrthoDB" id="9771188at2"/>
<dbReference type="InterPro" id="IPR035906">
    <property type="entry name" value="MetI-like_sf"/>
</dbReference>
<evidence type="ECO:0000256" key="1">
    <source>
        <dbReference type="ARBA" id="ARBA00004429"/>
    </source>
</evidence>
<protein>
    <submittedName>
        <fullName evidence="11">Putative Inner membrane amino-acid ABC transporter permease protein</fullName>
    </submittedName>
</protein>
<dbReference type="GO" id="GO:0043190">
    <property type="term" value="C:ATP-binding cassette (ABC) transporter complex"/>
    <property type="evidence" value="ECO:0007669"/>
    <property type="project" value="InterPro"/>
</dbReference>
<keyword evidence="5 9" id="KW-0812">Transmembrane</keyword>